<evidence type="ECO:0008006" key="4">
    <source>
        <dbReference type="Google" id="ProtNLM"/>
    </source>
</evidence>
<evidence type="ECO:0000313" key="3">
    <source>
        <dbReference type="Proteomes" id="UP000028582"/>
    </source>
</evidence>
<accession>A0A081B041</accession>
<gene>
    <name evidence="2" type="ORF">F444_01596</name>
</gene>
<sequence>MRVYFVMLAVLASALVIGYEAKEVTSIQMKKNEKHYLRSYGMDDVDMEDNTSDEERAGPLDPKVIPNLLAASSDDIVTTLKNFDNLDDLFAQLAKNEDNAKAIVAKLSENNKIIQNMDLISKLNDARTAIHYNQKLTDWVDTKTLDELSLAMKTSGMTPATRLFTEWHKSGKTPKEFSAAIAAIKNEDKRKRFAAFDFLFKSFVQKEQKNAKKAAVERWQKLMQLYRAARTAS</sequence>
<reference evidence="2 3" key="1">
    <citation type="submission" date="2013-11" db="EMBL/GenBank/DDBJ databases">
        <title>The Genome Sequence of Phytophthora parasitica P1976.</title>
        <authorList>
            <consortium name="The Broad Institute Genomics Platform"/>
            <person name="Russ C."/>
            <person name="Tyler B."/>
            <person name="Panabieres F."/>
            <person name="Shan W."/>
            <person name="Tripathy S."/>
            <person name="Grunwald N."/>
            <person name="Machado M."/>
            <person name="Johnson C.S."/>
            <person name="Walker B."/>
            <person name="Young S."/>
            <person name="Zeng Q."/>
            <person name="Gargeya S."/>
            <person name="Fitzgerald M."/>
            <person name="Haas B."/>
            <person name="Abouelleil A."/>
            <person name="Allen A.W."/>
            <person name="Alvarado L."/>
            <person name="Arachchi H.M."/>
            <person name="Berlin A.M."/>
            <person name="Chapman S.B."/>
            <person name="Gainer-Dewar J."/>
            <person name="Goldberg J."/>
            <person name="Griggs A."/>
            <person name="Gujja S."/>
            <person name="Hansen M."/>
            <person name="Howarth C."/>
            <person name="Imamovic A."/>
            <person name="Ireland A."/>
            <person name="Larimer J."/>
            <person name="McCowan C."/>
            <person name="Murphy C."/>
            <person name="Pearson M."/>
            <person name="Poon T.W."/>
            <person name="Priest M."/>
            <person name="Roberts A."/>
            <person name="Saif S."/>
            <person name="Shea T."/>
            <person name="Sisk P."/>
            <person name="Sykes S."/>
            <person name="Wortman J."/>
            <person name="Nusbaum C."/>
            <person name="Birren B."/>
        </authorList>
    </citation>
    <scope>NUCLEOTIDE SEQUENCE [LARGE SCALE GENOMIC DNA]</scope>
    <source>
        <strain evidence="2 3">P1976</strain>
    </source>
</reference>
<evidence type="ECO:0000256" key="1">
    <source>
        <dbReference type="SAM" id="SignalP"/>
    </source>
</evidence>
<feature type="chain" id="PRO_5001754719" description="RxLR effector protein" evidence="1">
    <location>
        <begin position="22"/>
        <end position="233"/>
    </location>
</feature>
<dbReference type="OrthoDB" id="129568at2759"/>
<comment type="caution">
    <text evidence="2">The sequence shown here is derived from an EMBL/GenBank/DDBJ whole genome shotgun (WGS) entry which is preliminary data.</text>
</comment>
<dbReference type="EMBL" id="ANJA01000291">
    <property type="protein sequence ID" value="ETO84502.1"/>
    <property type="molecule type" value="Genomic_DNA"/>
</dbReference>
<keyword evidence="1" id="KW-0732">Signal</keyword>
<protein>
    <recommendedName>
        <fullName evidence="4">RxLR effector protein</fullName>
    </recommendedName>
</protein>
<feature type="signal peptide" evidence="1">
    <location>
        <begin position="1"/>
        <end position="21"/>
    </location>
</feature>
<proteinExistence type="predicted"/>
<dbReference type="AlphaFoldDB" id="A0A081B041"/>
<dbReference type="Proteomes" id="UP000028582">
    <property type="component" value="Unassembled WGS sequence"/>
</dbReference>
<name>A0A081B041_PHYNI</name>
<organism evidence="2 3">
    <name type="scientific">Phytophthora nicotianae P1976</name>
    <dbReference type="NCBI Taxonomy" id="1317066"/>
    <lineage>
        <taxon>Eukaryota</taxon>
        <taxon>Sar</taxon>
        <taxon>Stramenopiles</taxon>
        <taxon>Oomycota</taxon>
        <taxon>Peronosporomycetes</taxon>
        <taxon>Peronosporales</taxon>
        <taxon>Peronosporaceae</taxon>
        <taxon>Phytophthora</taxon>
    </lineage>
</organism>
<evidence type="ECO:0000313" key="2">
    <source>
        <dbReference type="EMBL" id="ETO84502.1"/>
    </source>
</evidence>